<accession>A0A225DVH5</accession>
<evidence type="ECO:0008006" key="3">
    <source>
        <dbReference type="Google" id="ProtNLM"/>
    </source>
</evidence>
<comment type="caution">
    <text evidence="1">The sequence shown here is derived from an EMBL/GenBank/DDBJ whole genome shotgun (WGS) entry which is preliminary data.</text>
</comment>
<gene>
    <name evidence="1" type="ORF">FRUB_01702</name>
</gene>
<proteinExistence type="predicted"/>
<sequence length="109" mass="12020">MLAQERINKESDLCYDDAFSWEAVGLSALLRDIFGNPFRPPSVDPAWLTSTVLALARQMYDARDFALIPILADALQDAGCDSDDILAHCRGDGPHVRGCWVVDLLLGKE</sequence>
<name>A0A225DVH5_9BACT</name>
<evidence type="ECO:0000313" key="2">
    <source>
        <dbReference type="Proteomes" id="UP000214646"/>
    </source>
</evidence>
<dbReference type="Proteomes" id="UP000214646">
    <property type="component" value="Unassembled WGS sequence"/>
</dbReference>
<dbReference type="AlphaFoldDB" id="A0A225DVH5"/>
<organism evidence="1 2">
    <name type="scientific">Fimbriiglobus ruber</name>
    <dbReference type="NCBI Taxonomy" id="1908690"/>
    <lineage>
        <taxon>Bacteria</taxon>
        <taxon>Pseudomonadati</taxon>
        <taxon>Planctomycetota</taxon>
        <taxon>Planctomycetia</taxon>
        <taxon>Gemmatales</taxon>
        <taxon>Gemmataceae</taxon>
        <taxon>Fimbriiglobus</taxon>
    </lineage>
</organism>
<protein>
    <recommendedName>
        <fullName evidence="3">SMI1/KNR4 family protein</fullName>
    </recommendedName>
</protein>
<keyword evidence="2" id="KW-1185">Reference proteome</keyword>
<dbReference type="EMBL" id="NIDE01000002">
    <property type="protein sequence ID" value="OWK45371.1"/>
    <property type="molecule type" value="Genomic_DNA"/>
</dbReference>
<reference evidence="2" key="1">
    <citation type="submission" date="2017-06" db="EMBL/GenBank/DDBJ databases">
        <title>Genome analysis of Fimbriiglobus ruber SP5, the first member of the order Planctomycetales with confirmed chitinolytic capability.</title>
        <authorList>
            <person name="Ravin N.V."/>
            <person name="Rakitin A.L."/>
            <person name="Ivanova A.A."/>
            <person name="Beletsky A.V."/>
            <person name="Kulichevskaya I.S."/>
            <person name="Mardanov A.V."/>
            <person name="Dedysh S.N."/>
        </authorList>
    </citation>
    <scope>NUCLEOTIDE SEQUENCE [LARGE SCALE GENOMIC DNA]</scope>
    <source>
        <strain evidence="2">SP5</strain>
    </source>
</reference>
<evidence type="ECO:0000313" key="1">
    <source>
        <dbReference type="EMBL" id="OWK45371.1"/>
    </source>
</evidence>